<accession>A0A1C3E6Y2</accession>
<evidence type="ECO:0000313" key="2">
    <source>
        <dbReference type="EMBL" id="ODA29008.1"/>
    </source>
</evidence>
<dbReference type="STRING" id="1841610.A6X21_10760"/>
<sequence length="353" mass="39423">MVGAVGLFIFWSWIQQPAASSLVVFCAHDAVYAEPILRRFTEKTGIPVVVRYDTEATKSLGLVDQLISEGATTECDLFWNNELLGMVALAEKDRLIAHQGPGWKARSPGDRDALGRWTGFAARARVWIATDEFAAQLKKEQPDRTPAELFAQYFEKQEDLSRVAIARPLYGTTLTQVSLMIQEEGLEMIQKSLREAVSQRHLRVVAGNGAVKNLVATNAAVLGWTDTDDAFSAIDEGAAVSMFPLLYRNRPILIPNTVALVAHRRLKENHPRPEAFQLIEYLLSPEVELALAQSGARQIPLGTVADEQLPEEVKPWMTLRQQAWPLATMVENGELIKAREQAVNWLRQEDVVR</sequence>
<organism evidence="2 3">
    <name type="scientific">Planctopirus hydrillae</name>
    <dbReference type="NCBI Taxonomy" id="1841610"/>
    <lineage>
        <taxon>Bacteria</taxon>
        <taxon>Pseudomonadati</taxon>
        <taxon>Planctomycetota</taxon>
        <taxon>Planctomycetia</taxon>
        <taxon>Planctomycetales</taxon>
        <taxon>Planctomycetaceae</taxon>
        <taxon>Planctopirus</taxon>
    </lineage>
</organism>
<reference evidence="2 3" key="1">
    <citation type="submission" date="2016-05" db="EMBL/GenBank/DDBJ databases">
        <title>Genomic and physiological characterization of Planctopirus sp. isolated from fresh water lake.</title>
        <authorList>
            <person name="Subhash Y."/>
            <person name="Ramana C."/>
        </authorList>
    </citation>
    <scope>NUCLEOTIDE SEQUENCE [LARGE SCALE GENOMIC DNA]</scope>
    <source>
        <strain evidence="2 3">JC280</strain>
    </source>
</reference>
<dbReference type="EMBL" id="LYDR01000150">
    <property type="protein sequence ID" value="ODA29008.1"/>
    <property type="molecule type" value="Genomic_DNA"/>
</dbReference>
<evidence type="ECO:0008006" key="4">
    <source>
        <dbReference type="Google" id="ProtNLM"/>
    </source>
</evidence>
<dbReference type="PANTHER" id="PTHR30006">
    <property type="entry name" value="THIAMINE-BINDING PERIPLASMIC PROTEIN-RELATED"/>
    <property type="match status" value="1"/>
</dbReference>
<dbReference type="SUPFAM" id="SSF53850">
    <property type="entry name" value="Periplasmic binding protein-like II"/>
    <property type="match status" value="1"/>
</dbReference>
<dbReference type="PANTHER" id="PTHR30006:SF24">
    <property type="entry name" value="SLL0237 PROTEIN"/>
    <property type="match status" value="1"/>
</dbReference>
<dbReference type="AlphaFoldDB" id="A0A1C3E6Y2"/>
<evidence type="ECO:0000256" key="1">
    <source>
        <dbReference type="ARBA" id="ARBA00022729"/>
    </source>
</evidence>
<comment type="caution">
    <text evidence="2">The sequence shown here is derived from an EMBL/GenBank/DDBJ whole genome shotgun (WGS) entry which is preliminary data.</text>
</comment>
<evidence type="ECO:0000313" key="3">
    <source>
        <dbReference type="Proteomes" id="UP000094828"/>
    </source>
</evidence>
<name>A0A1C3E6Y2_9PLAN</name>
<protein>
    <recommendedName>
        <fullName evidence="4">ABC transporter substrate-binding protein</fullName>
    </recommendedName>
</protein>
<proteinExistence type="predicted"/>
<dbReference type="Gene3D" id="3.40.190.10">
    <property type="entry name" value="Periplasmic binding protein-like II"/>
    <property type="match status" value="2"/>
</dbReference>
<gene>
    <name evidence="2" type="ORF">A6X21_10760</name>
</gene>
<dbReference type="Proteomes" id="UP000094828">
    <property type="component" value="Unassembled WGS sequence"/>
</dbReference>
<keyword evidence="1" id="KW-0732">Signal</keyword>
<keyword evidence="3" id="KW-1185">Reference proteome</keyword>